<proteinExistence type="predicted"/>
<evidence type="ECO:0000313" key="4">
    <source>
        <dbReference type="EnsemblMetazoa" id="G10007.1:cds"/>
    </source>
</evidence>
<dbReference type="InterPro" id="IPR001878">
    <property type="entry name" value="Znf_CCHC"/>
</dbReference>
<dbReference type="SUPFAM" id="SSF57756">
    <property type="entry name" value="Retrovirus zinc finger-like domains"/>
    <property type="match status" value="1"/>
</dbReference>
<name>A0A8W8HKJ6_MAGGI</name>
<evidence type="ECO:0000256" key="1">
    <source>
        <dbReference type="PROSITE-ProRule" id="PRU00047"/>
    </source>
</evidence>
<keyword evidence="5" id="KW-1185">Reference proteome</keyword>
<organism evidence="4 5">
    <name type="scientific">Magallana gigas</name>
    <name type="common">Pacific oyster</name>
    <name type="synonym">Crassostrea gigas</name>
    <dbReference type="NCBI Taxonomy" id="29159"/>
    <lineage>
        <taxon>Eukaryota</taxon>
        <taxon>Metazoa</taxon>
        <taxon>Spiralia</taxon>
        <taxon>Lophotrochozoa</taxon>
        <taxon>Mollusca</taxon>
        <taxon>Bivalvia</taxon>
        <taxon>Autobranchia</taxon>
        <taxon>Pteriomorphia</taxon>
        <taxon>Ostreida</taxon>
        <taxon>Ostreoidea</taxon>
        <taxon>Ostreidae</taxon>
        <taxon>Magallana</taxon>
    </lineage>
</organism>
<feature type="region of interest" description="Disordered" evidence="2">
    <location>
        <begin position="209"/>
        <end position="246"/>
    </location>
</feature>
<dbReference type="AlphaFoldDB" id="A0A8W8HKJ6"/>
<dbReference type="EnsemblMetazoa" id="G10007.1">
    <property type="protein sequence ID" value="G10007.1:cds"/>
    <property type="gene ID" value="G10007"/>
</dbReference>
<dbReference type="Gene3D" id="4.10.60.10">
    <property type="entry name" value="Zinc finger, CCHC-type"/>
    <property type="match status" value="1"/>
</dbReference>
<dbReference type="GO" id="GO:0003676">
    <property type="term" value="F:nucleic acid binding"/>
    <property type="evidence" value="ECO:0007669"/>
    <property type="project" value="InterPro"/>
</dbReference>
<sequence length="413" mass="46524">MSEDDLLADLSAIDARREKLRAEIERLRSTPQFAKHSPIPDSGVDIGYKSNRNPDDSFEINFKTPKNTGYAPGHFEYPTPGYTLYEDEKDRTLPKVTDTENRLPRLGTISQPVFTETYLTPNPYLSTRCAVSSSDSSTVTWSNNWNPVQESVYRSFPTITTTKNISNERSQDYDTGNIAKEGRFPFKCHHCGKKGHMIKDCFLKNNKGGTRMQKPEVKDSSSVKGNTDSNKRNDSRVSSTTAMKVDQDSHESGLFVKAKIPLLIEPCAKFQDSGRALVARSVVNSSEKIPVRLMNVSGQSQTIFKNTVVGMTFPVKEIIMPETEGSVNHVMPVEREEVLRDEGDSKSLENHDQVIDAKGLENHDKDNDVTSDDESQVVLLGNSELNEIELAYAGRRQRKRPAWHSDYEFDYKV</sequence>
<dbReference type="Proteomes" id="UP000005408">
    <property type="component" value="Unassembled WGS sequence"/>
</dbReference>
<dbReference type="GO" id="GO:0008270">
    <property type="term" value="F:zinc ion binding"/>
    <property type="evidence" value="ECO:0007669"/>
    <property type="project" value="UniProtKB-KW"/>
</dbReference>
<dbReference type="InterPro" id="IPR036875">
    <property type="entry name" value="Znf_CCHC_sf"/>
</dbReference>
<keyword evidence="1" id="KW-0479">Metal-binding</keyword>
<evidence type="ECO:0000256" key="2">
    <source>
        <dbReference type="SAM" id="MobiDB-lite"/>
    </source>
</evidence>
<keyword evidence="1" id="KW-0863">Zinc-finger</keyword>
<keyword evidence="1" id="KW-0862">Zinc</keyword>
<evidence type="ECO:0000313" key="5">
    <source>
        <dbReference type="Proteomes" id="UP000005408"/>
    </source>
</evidence>
<evidence type="ECO:0000259" key="3">
    <source>
        <dbReference type="PROSITE" id="PS50158"/>
    </source>
</evidence>
<accession>A0A8W8HKJ6</accession>
<dbReference type="PROSITE" id="PS50158">
    <property type="entry name" value="ZF_CCHC"/>
    <property type="match status" value="1"/>
</dbReference>
<protein>
    <recommendedName>
        <fullName evidence="3">CCHC-type domain-containing protein</fullName>
    </recommendedName>
</protein>
<feature type="compositionally biased region" description="Basic and acidic residues" evidence="2">
    <location>
        <begin position="339"/>
        <end position="368"/>
    </location>
</feature>
<reference evidence="4" key="1">
    <citation type="submission" date="2022-08" db="UniProtKB">
        <authorList>
            <consortium name="EnsemblMetazoa"/>
        </authorList>
    </citation>
    <scope>IDENTIFICATION</scope>
    <source>
        <strain evidence="4">05x7-T-G4-1.051#20</strain>
    </source>
</reference>
<feature type="region of interest" description="Disordered" evidence="2">
    <location>
        <begin position="339"/>
        <end position="374"/>
    </location>
</feature>
<feature type="domain" description="CCHC-type" evidence="3">
    <location>
        <begin position="187"/>
        <end position="201"/>
    </location>
</feature>